<dbReference type="EMBL" id="JARIHO010000093">
    <property type="protein sequence ID" value="KAJ7306275.1"/>
    <property type="molecule type" value="Genomic_DNA"/>
</dbReference>
<evidence type="ECO:0000313" key="1">
    <source>
        <dbReference type="EMBL" id="KAJ7306275.1"/>
    </source>
</evidence>
<sequence>MCRWYQDPGAAVELTPAECRTHELGPQEFKLPTKTIRSAFASNPLGSTSHDTTPPPRTQTLPARDVFHNVQSGIRPLIAGIQTQEQVTELIQSLETLQYQEQMMNPPVISHKGRPRTARLKNAREGRQRGGGVTRIACNNLEVASEPVSNPSPPKKSRVGKSYKCSLCRKEGHNCSNCPLQS</sequence>
<accession>A0AAD6Z3X1</accession>
<organism evidence="1 2">
    <name type="scientific">Mycena albidolilacea</name>
    <dbReference type="NCBI Taxonomy" id="1033008"/>
    <lineage>
        <taxon>Eukaryota</taxon>
        <taxon>Fungi</taxon>
        <taxon>Dikarya</taxon>
        <taxon>Basidiomycota</taxon>
        <taxon>Agaricomycotina</taxon>
        <taxon>Agaricomycetes</taxon>
        <taxon>Agaricomycetidae</taxon>
        <taxon>Agaricales</taxon>
        <taxon>Marasmiineae</taxon>
        <taxon>Mycenaceae</taxon>
        <taxon>Mycena</taxon>
    </lineage>
</organism>
<proteinExistence type="predicted"/>
<dbReference type="Proteomes" id="UP001218218">
    <property type="component" value="Unassembled WGS sequence"/>
</dbReference>
<evidence type="ECO:0000313" key="2">
    <source>
        <dbReference type="Proteomes" id="UP001218218"/>
    </source>
</evidence>
<protein>
    <submittedName>
        <fullName evidence="1">Uncharacterized protein</fullName>
    </submittedName>
</protein>
<name>A0AAD6Z3X1_9AGAR</name>
<comment type="caution">
    <text evidence="1">The sequence shown here is derived from an EMBL/GenBank/DDBJ whole genome shotgun (WGS) entry which is preliminary data.</text>
</comment>
<keyword evidence="2" id="KW-1185">Reference proteome</keyword>
<dbReference type="AlphaFoldDB" id="A0AAD6Z3X1"/>
<reference evidence="1" key="1">
    <citation type="submission" date="2023-03" db="EMBL/GenBank/DDBJ databases">
        <title>Massive genome expansion in bonnet fungi (Mycena s.s.) driven by repeated elements and novel gene families across ecological guilds.</title>
        <authorList>
            <consortium name="Lawrence Berkeley National Laboratory"/>
            <person name="Harder C.B."/>
            <person name="Miyauchi S."/>
            <person name="Viragh M."/>
            <person name="Kuo A."/>
            <person name="Thoen E."/>
            <person name="Andreopoulos B."/>
            <person name="Lu D."/>
            <person name="Skrede I."/>
            <person name="Drula E."/>
            <person name="Henrissat B."/>
            <person name="Morin E."/>
            <person name="Kohler A."/>
            <person name="Barry K."/>
            <person name="LaButti K."/>
            <person name="Morin E."/>
            <person name="Salamov A."/>
            <person name="Lipzen A."/>
            <person name="Mereny Z."/>
            <person name="Hegedus B."/>
            <person name="Baldrian P."/>
            <person name="Stursova M."/>
            <person name="Weitz H."/>
            <person name="Taylor A."/>
            <person name="Grigoriev I.V."/>
            <person name="Nagy L.G."/>
            <person name="Martin F."/>
            <person name="Kauserud H."/>
        </authorList>
    </citation>
    <scope>NUCLEOTIDE SEQUENCE</scope>
    <source>
        <strain evidence="1">CBHHK002</strain>
    </source>
</reference>
<gene>
    <name evidence="1" type="ORF">DFH08DRAFT_720777</name>
</gene>